<protein>
    <submittedName>
        <fullName evidence="1">Uncharacterized protein</fullName>
    </submittedName>
</protein>
<name>A0AAV5KNJ3_9ROSI</name>
<dbReference type="AlphaFoldDB" id="A0AAV5KNJ3"/>
<evidence type="ECO:0000313" key="1">
    <source>
        <dbReference type="EMBL" id="GKV26114.1"/>
    </source>
</evidence>
<dbReference type="Proteomes" id="UP001054252">
    <property type="component" value="Unassembled WGS sequence"/>
</dbReference>
<keyword evidence="2" id="KW-1185">Reference proteome</keyword>
<comment type="caution">
    <text evidence="1">The sequence shown here is derived from an EMBL/GenBank/DDBJ whole genome shotgun (WGS) entry which is preliminary data.</text>
</comment>
<dbReference type="EMBL" id="BPVZ01000071">
    <property type="protein sequence ID" value="GKV26114.1"/>
    <property type="molecule type" value="Genomic_DNA"/>
</dbReference>
<organism evidence="1 2">
    <name type="scientific">Rubroshorea leprosula</name>
    <dbReference type="NCBI Taxonomy" id="152421"/>
    <lineage>
        <taxon>Eukaryota</taxon>
        <taxon>Viridiplantae</taxon>
        <taxon>Streptophyta</taxon>
        <taxon>Embryophyta</taxon>
        <taxon>Tracheophyta</taxon>
        <taxon>Spermatophyta</taxon>
        <taxon>Magnoliopsida</taxon>
        <taxon>eudicotyledons</taxon>
        <taxon>Gunneridae</taxon>
        <taxon>Pentapetalae</taxon>
        <taxon>rosids</taxon>
        <taxon>malvids</taxon>
        <taxon>Malvales</taxon>
        <taxon>Dipterocarpaceae</taxon>
        <taxon>Rubroshorea</taxon>
    </lineage>
</organism>
<accession>A0AAV5KNJ3</accession>
<sequence length="74" mass="8550">MLRLMVGWQCLFSGFGSCYDDMIALHENAQFVGSLLVIGAQMIYLVKNDPCLFMFLAHLLIEQKRRIRLHWSCG</sequence>
<reference evidence="1 2" key="1">
    <citation type="journal article" date="2021" name="Commun. Biol.">
        <title>The genome of Shorea leprosula (Dipterocarpaceae) highlights the ecological relevance of drought in aseasonal tropical rainforests.</title>
        <authorList>
            <person name="Ng K.K.S."/>
            <person name="Kobayashi M.J."/>
            <person name="Fawcett J.A."/>
            <person name="Hatakeyama M."/>
            <person name="Paape T."/>
            <person name="Ng C.H."/>
            <person name="Ang C.C."/>
            <person name="Tnah L.H."/>
            <person name="Lee C.T."/>
            <person name="Nishiyama T."/>
            <person name="Sese J."/>
            <person name="O'Brien M.J."/>
            <person name="Copetti D."/>
            <person name="Mohd Noor M.I."/>
            <person name="Ong R.C."/>
            <person name="Putra M."/>
            <person name="Sireger I.Z."/>
            <person name="Indrioko S."/>
            <person name="Kosugi Y."/>
            <person name="Izuno A."/>
            <person name="Isagi Y."/>
            <person name="Lee S.L."/>
            <person name="Shimizu K.K."/>
        </authorList>
    </citation>
    <scope>NUCLEOTIDE SEQUENCE [LARGE SCALE GENOMIC DNA]</scope>
    <source>
        <strain evidence="1">214</strain>
    </source>
</reference>
<evidence type="ECO:0000313" key="2">
    <source>
        <dbReference type="Proteomes" id="UP001054252"/>
    </source>
</evidence>
<dbReference type="PROSITE" id="PS51257">
    <property type="entry name" value="PROKAR_LIPOPROTEIN"/>
    <property type="match status" value="1"/>
</dbReference>
<proteinExistence type="predicted"/>
<gene>
    <name evidence="1" type="ORF">SLEP1_g35467</name>
</gene>